<evidence type="ECO:0000313" key="4">
    <source>
        <dbReference type="Proteomes" id="UP000003022"/>
    </source>
</evidence>
<sequence>MNCTRPPGTPEPPDTPEPPEPPEPPQEGDPTMTDQDRIADASMRAMTYDRFGGNEVLSETRQPRPRVGPSEVLVRVRCASVNPVDWKVMAGGLKDLMHTVFPVVPGWDVAGVVEQVGIDTPEFSVGEEVLAYARKDYVHGGTFAEFVTVPVRALARRPASLSWEQAAGLPLAGLTAYQTLTRLGTGEGSTVLIHNAGGGVGTLGVQIAVALGARVIGTASPERHDTLRELGAEPVAYGDGLAERVRELAPDGVDVVADFVGGVLDVTRSVLAEDGRHASIADPAVLEAGGQWMWVRPSGSDLAELGRLADEGKLTVPVAATYPLERLADAFARSQEGHTHGKIVVTV</sequence>
<dbReference type="Gene3D" id="3.90.180.10">
    <property type="entry name" value="Medium-chain alcohol dehydrogenases, catalytic domain"/>
    <property type="match status" value="1"/>
</dbReference>
<evidence type="ECO:0000313" key="3">
    <source>
        <dbReference type="EMBL" id="EGG47420.1"/>
    </source>
</evidence>
<dbReference type="eggNOG" id="COG0604">
    <property type="taxonomic scope" value="Bacteria"/>
</dbReference>
<comment type="caution">
    <text evidence="3">The sequence shown here is derived from an EMBL/GenBank/DDBJ whole genome shotgun (WGS) entry which is preliminary data.</text>
</comment>
<dbReference type="AlphaFoldDB" id="F3NGT0"/>
<evidence type="ECO:0000256" key="1">
    <source>
        <dbReference type="SAM" id="MobiDB-lite"/>
    </source>
</evidence>
<dbReference type="SUPFAM" id="SSF51735">
    <property type="entry name" value="NAD(P)-binding Rossmann-fold domains"/>
    <property type="match status" value="1"/>
</dbReference>
<dbReference type="EMBL" id="AEYX01000032">
    <property type="protein sequence ID" value="EGG47420.1"/>
    <property type="molecule type" value="Genomic_DNA"/>
</dbReference>
<organism evidence="3 4">
    <name type="scientific">Streptomyces griseoaurantiacus M045</name>
    <dbReference type="NCBI Taxonomy" id="996637"/>
    <lineage>
        <taxon>Bacteria</taxon>
        <taxon>Bacillati</taxon>
        <taxon>Actinomycetota</taxon>
        <taxon>Actinomycetes</taxon>
        <taxon>Kitasatosporales</taxon>
        <taxon>Streptomycetaceae</taxon>
        <taxon>Streptomyces</taxon>
        <taxon>Streptomyces aurantiacus group</taxon>
    </lineage>
</organism>
<dbReference type="Gene3D" id="3.40.50.720">
    <property type="entry name" value="NAD(P)-binding Rossmann-like Domain"/>
    <property type="match status" value="1"/>
</dbReference>
<protein>
    <submittedName>
        <fullName evidence="3">Putative zinc-binding oxidoreductase</fullName>
    </submittedName>
</protein>
<dbReference type="SUPFAM" id="SSF50129">
    <property type="entry name" value="GroES-like"/>
    <property type="match status" value="1"/>
</dbReference>
<dbReference type="GO" id="GO:0016491">
    <property type="term" value="F:oxidoreductase activity"/>
    <property type="evidence" value="ECO:0007669"/>
    <property type="project" value="InterPro"/>
</dbReference>
<dbReference type="SMART" id="SM00829">
    <property type="entry name" value="PKS_ER"/>
    <property type="match status" value="1"/>
</dbReference>
<dbReference type="CDD" id="cd05289">
    <property type="entry name" value="MDR_like_2"/>
    <property type="match status" value="1"/>
</dbReference>
<dbReference type="InterPro" id="IPR036291">
    <property type="entry name" value="NAD(P)-bd_dom_sf"/>
</dbReference>
<keyword evidence="4" id="KW-1185">Reference proteome</keyword>
<dbReference type="PANTHER" id="PTHR11695:SF294">
    <property type="entry name" value="RETICULON-4-INTERACTING PROTEIN 1, MITOCHONDRIAL"/>
    <property type="match status" value="1"/>
</dbReference>
<dbReference type="InterPro" id="IPR050700">
    <property type="entry name" value="YIM1/Zinc_Alcohol_DH_Fams"/>
</dbReference>
<dbReference type="Pfam" id="PF08240">
    <property type="entry name" value="ADH_N"/>
    <property type="match status" value="1"/>
</dbReference>
<feature type="compositionally biased region" description="Pro residues" evidence="1">
    <location>
        <begin position="7"/>
        <end position="27"/>
    </location>
</feature>
<dbReference type="InterPro" id="IPR020843">
    <property type="entry name" value="ER"/>
</dbReference>
<dbReference type="PANTHER" id="PTHR11695">
    <property type="entry name" value="ALCOHOL DEHYDROGENASE RELATED"/>
    <property type="match status" value="1"/>
</dbReference>
<dbReference type="InterPro" id="IPR011032">
    <property type="entry name" value="GroES-like_sf"/>
</dbReference>
<dbReference type="Pfam" id="PF13602">
    <property type="entry name" value="ADH_zinc_N_2"/>
    <property type="match status" value="1"/>
</dbReference>
<feature type="domain" description="Enoyl reductase (ER)" evidence="2">
    <location>
        <begin position="52"/>
        <end position="345"/>
    </location>
</feature>
<proteinExistence type="predicted"/>
<dbReference type="STRING" id="996637.SGM_2344"/>
<accession>F3NGT0</accession>
<name>F3NGT0_9ACTN</name>
<dbReference type="Proteomes" id="UP000003022">
    <property type="component" value="Unassembled WGS sequence"/>
</dbReference>
<dbReference type="InterPro" id="IPR013154">
    <property type="entry name" value="ADH-like_N"/>
</dbReference>
<feature type="region of interest" description="Disordered" evidence="1">
    <location>
        <begin position="1"/>
        <end position="41"/>
    </location>
</feature>
<reference evidence="3 4" key="1">
    <citation type="journal article" date="2011" name="J. Bacteriol.">
        <title>Draft genome sequence of the marine bacterium Streptomyces griseoaurantiacus M045, which produces novel manumycin-type antibiotics with a pABA core component.</title>
        <authorList>
            <person name="Li F."/>
            <person name="Jiang P."/>
            <person name="Zheng H."/>
            <person name="Wang S."/>
            <person name="Zhao G."/>
            <person name="Qin S."/>
            <person name="Liu Z."/>
        </authorList>
    </citation>
    <scope>NUCLEOTIDE SEQUENCE [LARGE SCALE GENOMIC DNA]</scope>
    <source>
        <strain evidence="3 4">M045</strain>
    </source>
</reference>
<gene>
    <name evidence="3" type="ORF">SGM_2344</name>
</gene>
<evidence type="ECO:0000259" key="2">
    <source>
        <dbReference type="SMART" id="SM00829"/>
    </source>
</evidence>